<dbReference type="Pfam" id="PF13563">
    <property type="entry name" value="2_5_RNA_ligase2"/>
    <property type="match status" value="1"/>
</dbReference>
<proteinExistence type="inferred from homology"/>
<dbReference type="GO" id="GO:0004113">
    <property type="term" value="F:2',3'-cyclic-nucleotide 3'-phosphodiesterase activity"/>
    <property type="evidence" value="ECO:0007669"/>
    <property type="project" value="InterPro"/>
</dbReference>
<feature type="active site" description="Proton acceptor" evidence="2">
    <location>
        <position position="130"/>
    </location>
</feature>
<comment type="catalytic activity">
    <reaction evidence="2">
        <text>a 3'-end 2',3'-cyclophospho-ribonucleotide-RNA + H2O = a 3'-end 2'-phospho-ribonucleotide-RNA + H(+)</text>
        <dbReference type="Rhea" id="RHEA:11828"/>
        <dbReference type="Rhea" id="RHEA-COMP:10464"/>
        <dbReference type="Rhea" id="RHEA-COMP:17353"/>
        <dbReference type="ChEBI" id="CHEBI:15377"/>
        <dbReference type="ChEBI" id="CHEBI:15378"/>
        <dbReference type="ChEBI" id="CHEBI:83064"/>
        <dbReference type="ChEBI" id="CHEBI:173113"/>
        <dbReference type="EC" id="3.1.4.58"/>
    </reaction>
</comment>
<name>A0A9W6P5I0_9ACTN</name>
<feature type="active site" description="Proton donor" evidence="2">
    <location>
        <position position="41"/>
    </location>
</feature>
<keyword evidence="4" id="KW-1185">Reference proteome</keyword>
<comment type="similarity">
    <text evidence="2">Belongs to the 2H phosphoesterase superfamily. ThpR family.</text>
</comment>
<feature type="short sequence motif" description="HXTX 2" evidence="2">
    <location>
        <begin position="130"/>
        <end position="133"/>
    </location>
</feature>
<dbReference type="EC" id="3.1.4.58" evidence="2"/>
<organism evidence="3 4">
    <name type="scientific">Nocardiopsis ansamitocini</name>
    <dbReference type="NCBI Taxonomy" id="1670832"/>
    <lineage>
        <taxon>Bacteria</taxon>
        <taxon>Bacillati</taxon>
        <taxon>Actinomycetota</taxon>
        <taxon>Actinomycetes</taxon>
        <taxon>Streptosporangiales</taxon>
        <taxon>Nocardiopsidaceae</taxon>
        <taxon>Nocardiopsis</taxon>
    </lineage>
</organism>
<dbReference type="PANTHER" id="PTHR35561:SF1">
    <property type="entry name" value="RNA 2',3'-CYCLIC PHOSPHODIESTERASE"/>
    <property type="match status" value="1"/>
</dbReference>
<reference evidence="3" key="1">
    <citation type="submission" date="2023-02" db="EMBL/GenBank/DDBJ databases">
        <title>Nocardiopsis ansamitocini NBRC 112285.</title>
        <authorList>
            <person name="Ichikawa N."/>
            <person name="Sato H."/>
            <person name="Tonouchi N."/>
        </authorList>
    </citation>
    <scope>NUCLEOTIDE SEQUENCE</scope>
    <source>
        <strain evidence="3">NBRC 112285</strain>
    </source>
</reference>
<comment type="function">
    <text evidence="2">Hydrolyzes RNA 2',3'-cyclic phosphodiester to an RNA 2'-phosphomonoester.</text>
</comment>
<dbReference type="EMBL" id="BSQG01000002">
    <property type="protein sequence ID" value="GLU47443.1"/>
    <property type="molecule type" value="Genomic_DNA"/>
</dbReference>
<sequence length="184" mass="19726">MRLFAAVVPPPPVCDELRRALVPVRERAPEGLRWSPREQWHVTLLYLGEVPEERVAALRWELERSLTLHKRCVLGLAGAGTFPGDAGAARVLWAGLTGETGALAGMADGIRAAAAAAGVEAGEERDYVPHLTLARAGAPTDLSRTRADLAGPVGTEWTADQVHLVHSRPGHTPRYHTVASWGLA</sequence>
<evidence type="ECO:0000256" key="2">
    <source>
        <dbReference type="HAMAP-Rule" id="MF_01940"/>
    </source>
</evidence>
<dbReference type="AlphaFoldDB" id="A0A9W6P5I0"/>
<dbReference type="Proteomes" id="UP001165092">
    <property type="component" value="Unassembled WGS sequence"/>
</dbReference>
<dbReference type="HAMAP" id="MF_01940">
    <property type="entry name" value="RNA_CPDase"/>
    <property type="match status" value="1"/>
</dbReference>
<evidence type="ECO:0000313" key="3">
    <source>
        <dbReference type="EMBL" id="GLU47443.1"/>
    </source>
</evidence>
<dbReference type="InterPro" id="IPR009097">
    <property type="entry name" value="Cyclic_Pdiesterase"/>
</dbReference>
<dbReference type="RefSeq" id="WP_285758528.1">
    <property type="nucleotide sequence ID" value="NZ_BSQG01000002.1"/>
</dbReference>
<dbReference type="Gene3D" id="3.90.1140.10">
    <property type="entry name" value="Cyclic phosphodiesterase"/>
    <property type="match status" value="1"/>
</dbReference>
<feature type="short sequence motif" description="HXTX 1" evidence="2">
    <location>
        <begin position="41"/>
        <end position="44"/>
    </location>
</feature>
<comment type="caution">
    <text evidence="3">The sequence shown here is derived from an EMBL/GenBank/DDBJ whole genome shotgun (WGS) entry which is preliminary data.</text>
</comment>
<protein>
    <recommendedName>
        <fullName evidence="2">RNA 2',3'-cyclic phosphodiesterase</fullName>
        <shortName evidence="2">RNA 2',3'-CPDase</shortName>
        <ecNumber evidence="2">3.1.4.58</ecNumber>
    </recommendedName>
</protein>
<evidence type="ECO:0000313" key="4">
    <source>
        <dbReference type="Proteomes" id="UP001165092"/>
    </source>
</evidence>
<dbReference type="SUPFAM" id="SSF55144">
    <property type="entry name" value="LigT-like"/>
    <property type="match status" value="1"/>
</dbReference>
<keyword evidence="1 2" id="KW-0378">Hydrolase</keyword>
<accession>A0A9W6P5I0</accession>
<gene>
    <name evidence="3" type="ORF">Nans01_17940</name>
</gene>
<dbReference type="InterPro" id="IPR004175">
    <property type="entry name" value="RNA_CPDase"/>
</dbReference>
<dbReference type="PANTHER" id="PTHR35561">
    <property type="entry name" value="RNA 2',3'-CYCLIC PHOSPHODIESTERASE"/>
    <property type="match status" value="1"/>
</dbReference>
<dbReference type="NCBIfam" id="TIGR02258">
    <property type="entry name" value="2_5_ligase"/>
    <property type="match status" value="1"/>
</dbReference>
<dbReference type="GO" id="GO:0008664">
    <property type="term" value="F:RNA 2',3'-cyclic 3'-phosphodiesterase activity"/>
    <property type="evidence" value="ECO:0007669"/>
    <property type="project" value="UniProtKB-EC"/>
</dbReference>
<evidence type="ECO:0000256" key="1">
    <source>
        <dbReference type="ARBA" id="ARBA00022801"/>
    </source>
</evidence>